<reference evidence="2 3" key="1">
    <citation type="submission" date="2021-03" db="EMBL/GenBank/DDBJ databases">
        <authorList>
            <person name="King G.J."/>
            <person name="Bancroft I."/>
            <person name="Baten A."/>
            <person name="Bloomfield J."/>
            <person name="Borpatragohain P."/>
            <person name="He Z."/>
            <person name="Irish N."/>
            <person name="Irwin J."/>
            <person name="Liu K."/>
            <person name="Mauleon R.P."/>
            <person name="Moore J."/>
            <person name="Morris R."/>
            <person name="Ostergaard L."/>
            <person name="Wang B."/>
            <person name="Wells R."/>
        </authorList>
    </citation>
    <scope>NUCLEOTIDE SEQUENCE [LARGE SCALE GENOMIC DNA]</scope>
    <source>
        <strain evidence="2">R-o-18</strain>
        <tissue evidence="2">Leaf</tissue>
    </source>
</reference>
<keyword evidence="1" id="KW-0472">Membrane</keyword>
<evidence type="ECO:0000313" key="3">
    <source>
        <dbReference type="Proteomes" id="UP000823674"/>
    </source>
</evidence>
<comment type="caution">
    <text evidence="2">The sequence shown here is derived from an EMBL/GenBank/DDBJ whole genome shotgun (WGS) entry which is preliminary data.</text>
</comment>
<protein>
    <submittedName>
        <fullName evidence="2">Uncharacterized protein</fullName>
    </submittedName>
</protein>
<sequence length="99" mass="10697">TSATDSTRPRPHSRASVSVSVPTILGAILSSTPRSTIPSLQSIKNMNIFQNNKYNFSFLGIVLIPLSLSYNLDTQVHSSCLFSKILSFSPSLHDSSSSP</sequence>
<feature type="non-terminal residue" evidence="2">
    <location>
        <position position="1"/>
    </location>
</feature>
<dbReference type="EMBL" id="JADBGQ010000008">
    <property type="protein sequence ID" value="KAG5384324.1"/>
    <property type="molecule type" value="Genomic_DNA"/>
</dbReference>
<proteinExistence type="predicted"/>
<organism evidence="2 3">
    <name type="scientific">Brassica rapa subsp. trilocularis</name>
    <dbReference type="NCBI Taxonomy" id="1813537"/>
    <lineage>
        <taxon>Eukaryota</taxon>
        <taxon>Viridiplantae</taxon>
        <taxon>Streptophyta</taxon>
        <taxon>Embryophyta</taxon>
        <taxon>Tracheophyta</taxon>
        <taxon>Spermatophyta</taxon>
        <taxon>Magnoliopsida</taxon>
        <taxon>eudicotyledons</taxon>
        <taxon>Gunneridae</taxon>
        <taxon>Pentapetalae</taxon>
        <taxon>rosids</taxon>
        <taxon>malvids</taxon>
        <taxon>Brassicales</taxon>
        <taxon>Brassicaceae</taxon>
        <taxon>Brassiceae</taxon>
        <taxon>Brassica</taxon>
    </lineage>
</organism>
<keyword evidence="1" id="KW-0812">Transmembrane</keyword>
<gene>
    <name evidence="2" type="primary">A09g508350.1_BraROA</name>
    <name evidence="2" type="ORF">IGI04_035794</name>
</gene>
<keyword evidence="1" id="KW-1133">Transmembrane helix</keyword>
<evidence type="ECO:0000256" key="1">
    <source>
        <dbReference type="SAM" id="Phobius"/>
    </source>
</evidence>
<feature type="transmembrane region" description="Helical" evidence="1">
    <location>
        <begin position="54"/>
        <end position="72"/>
    </location>
</feature>
<evidence type="ECO:0000313" key="2">
    <source>
        <dbReference type="EMBL" id="KAG5384324.1"/>
    </source>
</evidence>
<accession>A0ABQ7LCP7</accession>
<name>A0ABQ7LCP7_BRACM</name>
<keyword evidence="3" id="KW-1185">Reference proteome</keyword>
<dbReference type="Proteomes" id="UP000823674">
    <property type="component" value="Chromosome A09"/>
</dbReference>